<comment type="caution">
    <text evidence="2">The sequence shown here is derived from an EMBL/GenBank/DDBJ whole genome shotgun (WGS) entry which is preliminary data.</text>
</comment>
<dbReference type="EMBL" id="JBHRYF010000002">
    <property type="protein sequence ID" value="MFC3659614.1"/>
    <property type="molecule type" value="Genomic_DNA"/>
</dbReference>
<dbReference type="RefSeq" id="WP_386707538.1">
    <property type="nucleotide sequence ID" value="NZ_JBHRYF010000002.1"/>
</dbReference>
<dbReference type="InterPro" id="IPR025489">
    <property type="entry name" value="DUF4381"/>
</dbReference>
<dbReference type="Pfam" id="PF14316">
    <property type="entry name" value="DUF4381"/>
    <property type="match status" value="1"/>
</dbReference>
<keyword evidence="1" id="KW-1133">Transmembrane helix</keyword>
<gene>
    <name evidence="2" type="ORF">ACFOM9_05910</name>
</gene>
<organism evidence="2 3">
    <name type="scientific">Luteimonas notoginsengisoli</name>
    <dbReference type="NCBI Taxonomy" id="1578200"/>
    <lineage>
        <taxon>Bacteria</taxon>
        <taxon>Pseudomonadati</taxon>
        <taxon>Pseudomonadota</taxon>
        <taxon>Gammaproteobacteria</taxon>
        <taxon>Lysobacterales</taxon>
        <taxon>Lysobacteraceae</taxon>
        <taxon>Luteimonas</taxon>
    </lineage>
</organism>
<accession>A0ABV7UUG3</accession>
<sequence length="156" mass="17665">MAMQDLPLRDIHQPPPPPWWPPAPGWWWLATVLLVLLAFAAWWWLRARRRRAAIVRLFDERVDAAATPVERVAAMSELLRRAARRRDPAADRLQGDAWLAFLDGDMQAASAKAPFSAGAGHVLLDGGFRREIDDDAAAALLPLARRRYLELMALRR</sequence>
<name>A0ABV7UUG3_9GAMM</name>
<evidence type="ECO:0000313" key="3">
    <source>
        <dbReference type="Proteomes" id="UP001595724"/>
    </source>
</evidence>
<dbReference type="Proteomes" id="UP001595724">
    <property type="component" value="Unassembled WGS sequence"/>
</dbReference>
<keyword evidence="1" id="KW-0472">Membrane</keyword>
<protein>
    <submittedName>
        <fullName evidence="2">DUF4381 family protein</fullName>
    </submittedName>
</protein>
<evidence type="ECO:0000313" key="2">
    <source>
        <dbReference type="EMBL" id="MFC3659614.1"/>
    </source>
</evidence>
<evidence type="ECO:0000256" key="1">
    <source>
        <dbReference type="SAM" id="Phobius"/>
    </source>
</evidence>
<proteinExistence type="predicted"/>
<keyword evidence="3" id="KW-1185">Reference proteome</keyword>
<reference evidence="3" key="1">
    <citation type="journal article" date="2019" name="Int. J. Syst. Evol. Microbiol.">
        <title>The Global Catalogue of Microorganisms (GCM) 10K type strain sequencing project: providing services to taxonomists for standard genome sequencing and annotation.</title>
        <authorList>
            <consortium name="The Broad Institute Genomics Platform"/>
            <consortium name="The Broad Institute Genome Sequencing Center for Infectious Disease"/>
            <person name="Wu L."/>
            <person name="Ma J."/>
        </authorList>
    </citation>
    <scope>NUCLEOTIDE SEQUENCE [LARGE SCALE GENOMIC DNA]</scope>
    <source>
        <strain evidence="3">KCTC 42211</strain>
    </source>
</reference>
<keyword evidence="1" id="KW-0812">Transmembrane</keyword>
<feature type="transmembrane region" description="Helical" evidence="1">
    <location>
        <begin position="25"/>
        <end position="45"/>
    </location>
</feature>